<gene>
    <name evidence="2" type="ORF">HMPREF9138_01978</name>
</gene>
<dbReference type="Proteomes" id="UP000004597">
    <property type="component" value="Unassembled WGS sequence"/>
</dbReference>
<dbReference type="AlphaFoldDB" id="G6AIQ1"/>
<dbReference type="HOGENOM" id="CLU_2790472_0_0_10"/>
<keyword evidence="3" id="KW-1185">Reference proteome</keyword>
<protein>
    <submittedName>
        <fullName evidence="2">Uncharacterized protein</fullName>
    </submittedName>
</protein>
<sequence>MQKGVFYNAKEHLLKTLLPILFTFTVLLRLADGGQCWFHDRQRAASKNSRRNGERNGLFRRPATANNS</sequence>
<evidence type="ECO:0000256" key="1">
    <source>
        <dbReference type="SAM" id="MobiDB-lite"/>
    </source>
</evidence>
<dbReference type="EMBL" id="AFXP01000021">
    <property type="protein sequence ID" value="EHG15526.1"/>
    <property type="molecule type" value="Genomic_DNA"/>
</dbReference>
<evidence type="ECO:0000313" key="2">
    <source>
        <dbReference type="EMBL" id="EHG15526.1"/>
    </source>
</evidence>
<reference evidence="2 3" key="1">
    <citation type="submission" date="2011-10" db="EMBL/GenBank/DDBJ databases">
        <title>The Genome Sequence of Prevotella histicola F0411.</title>
        <authorList>
            <consortium name="The Broad Institute Genome Sequencing Platform"/>
            <person name="Earl A."/>
            <person name="Ward D."/>
            <person name="Feldgarden M."/>
            <person name="Gevers D."/>
            <person name="Izard J."/>
            <person name="Ganesan A."/>
            <person name="Blanton J.M."/>
            <person name="Baranova O.V."/>
            <person name="Tanner A.C."/>
            <person name="Mathney J.M.J."/>
            <person name="Dewhirst F.E."/>
            <person name="Young S.K."/>
            <person name="Zeng Q."/>
            <person name="Gargeya S."/>
            <person name="Fitzgerald M."/>
            <person name="Haas B."/>
            <person name="Abouelleil A."/>
            <person name="Alvarado L."/>
            <person name="Arachchi H.M."/>
            <person name="Berlin A."/>
            <person name="Brown A."/>
            <person name="Chapman S.B."/>
            <person name="Chen Z."/>
            <person name="Dunbar C."/>
            <person name="Freedman E."/>
            <person name="Gearin G."/>
            <person name="Gellesch M."/>
            <person name="Goldberg J."/>
            <person name="Griggs A."/>
            <person name="Gujja S."/>
            <person name="Heiman D."/>
            <person name="Howarth C."/>
            <person name="Larson L."/>
            <person name="Lui A."/>
            <person name="MacDonald P.J.P."/>
            <person name="Montmayeur A."/>
            <person name="Murphy C."/>
            <person name="Neiman D."/>
            <person name="Pearson M."/>
            <person name="Priest M."/>
            <person name="Roberts A."/>
            <person name="Saif S."/>
            <person name="Shea T."/>
            <person name="Shenoy N."/>
            <person name="Sisk P."/>
            <person name="Stolte C."/>
            <person name="Sykes S."/>
            <person name="Wortman J."/>
            <person name="Nusbaum C."/>
            <person name="Birren B."/>
        </authorList>
    </citation>
    <scope>NUCLEOTIDE SEQUENCE [LARGE SCALE GENOMIC DNA]</scope>
    <source>
        <strain evidence="2 3">F0411</strain>
    </source>
</reference>
<name>G6AIQ1_9BACT</name>
<organism evidence="2 3">
    <name type="scientific">Prevotella histicola F0411</name>
    <dbReference type="NCBI Taxonomy" id="857291"/>
    <lineage>
        <taxon>Bacteria</taxon>
        <taxon>Pseudomonadati</taxon>
        <taxon>Bacteroidota</taxon>
        <taxon>Bacteroidia</taxon>
        <taxon>Bacteroidales</taxon>
        <taxon>Prevotellaceae</taxon>
        <taxon>Prevotella</taxon>
    </lineage>
</organism>
<proteinExistence type="predicted"/>
<comment type="caution">
    <text evidence="2">The sequence shown here is derived from an EMBL/GenBank/DDBJ whole genome shotgun (WGS) entry which is preliminary data.</text>
</comment>
<accession>G6AIQ1</accession>
<evidence type="ECO:0000313" key="3">
    <source>
        <dbReference type="Proteomes" id="UP000004597"/>
    </source>
</evidence>
<feature type="region of interest" description="Disordered" evidence="1">
    <location>
        <begin position="42"/>
        <end position="68"/>
    </location>
</feature>